<dbReference type="InterPro" id="IPR011607">
    <property type="entry name" value="MGS-like_dom"/>
</dbReference>
<dbReference type="Gene3D" id="3.30.1490.20">
    <property type="entry name" value="ATP-grasp fold, A domain"/>
    <property type="match status" value="2"/>
</dbReference>
<feature type="binding site" evidence="19">
    <location>
        <position position="285"/>
    </location>
    <ligand>
        <name>Mg(2+)</name>
        <dbReference type="ChEBI" id="CHEBI:18420"/>
        <label>1</label>
    </ligand>
</feature>
<feature type="binding site" evidence="19">
    <location>
        <position position="210"/>
    </location>
    <ligand>
        <name>ATP</name>
        <dbReference type="ChEBI" id="CHEBI:30616"/>
        <label>1</label>
    </ligand>
</feature>
<feature type="binding site" evidence="19">
    <location>
        <position position="241"/>
    </location>
    <ligand>
        <name>ATP</name>
        <dbReference type="ChEBI" id="CHEBI:30616"/>
        <label>1</label>
    </ligand>
</feature>
<keyword evidence="13 19" id="KW-0665">Pyrimidine biosynthesis</keyword>
<dbReference type="FunFam" id="3.30.470.20:FF:000007">
    <property type="entry name" value="Carbamoyl-phosphate synthase large chain"/>
    <property type="match status" value="1"/>
</dbReference>
<dbReference type="InterPro" id="IPR033937">
    <property type="entry name" value="MGS_CPS_CarB"/>
</dbReference>
<evidence type="ECO:0000256" key="12">
    <source>
        <dbReference type="ARBA" id="ARBA00022842"/>
    </source>
</evidence>
<dbReference type="Gene3D" id="3.40.50.1380">
    <property type="entry name" value="Methylglyoxal synthase-like domain"/>
    <property type="match status" value="1"/>
</dbReference>
<evidence type="ECO:0000256" key="2">
    <source>
        <dbReference type="ARBA" id="ARBA00004812"/>
    </source>
</evidence>
<evidence type="ECO:0000256" key="15">
    <source>
        <dbReference type="ARBA" id="ARBA00047359"/>
    </source>
</evidence>
<dbReference type="GO" id="GO:0004088">
    <property type="term" value="F:carbamoyl-phosphate synthase (glutamine-hydrolyzing) activity"/>
    <property type="evidence" value="ECO:0007669"/>
    <property type="project" value="UniProtKB-UniRule"/>
</dbReference>
<evidence type="ECO:0000259" key="20">
    <source>
        <dbReference type="PROSITE" id="PS50975"/>
    </source>
</evidence>
<dbReference type="EC" id="6.3.5.5" evidence="19"/>
<evidence type="ECO:0000259" key="21">
    <source>
        <dbReference type="PROSITE" id="PS51855"/>
    </source>
</evidence>
<dbReference type="PANTHER" id="PTHR11405:SF53">
    <property type="entry name" value="CARBAMOYL-PHOSPHATE SYNTHASE [AMMONIA], MITOCHONDRIAL"/>
    <property type="match status" value="1"/>
</dbReference>
<feature type="binding site" evidence="19">
    <location>
        <position position="733"/>
    </location>
    <ligand>
        <name>ATP</name>
        <dbReference type="ChEBI" id="CHEBI:30616"/>
        <label>2</label>
    </ligand>
</feature>
<feature type="binding site" evidence="19">
    <location>
        <position position="299"/>
    </location>
    <ligand>
        <name>Mn(2+)</name>
        <dbReference type="ChEBI" id="CHEBI:29035"/>
        <label>1</label>
    </ligand>
</feature>
<feature type="binding site" evidence="19">
    <location>
        <position position="175"/>
    </location>
    <ligand>
        <name>ATP</name>
        <dbReference type="ChEBI" id="CHEBI:30616"/>
        <label>1</label>
    </ligand>
</feature>
<dbReference type="Pfam" id="PF02142">
    <property type="entry name" value="MGS"/>
    <property type="match status" value="1"/>
</dbReference>
<feature type="region of interest" description="Carboxyphosphate synthetic domain" evidence="19">
    <location>
        <begin position="1"/>
        <end position="402"/>
    </location>
</feature>
<sequence>MPRRDDIEKILIIGSGPIVIGQAAEFDYSGTQACRALRDEGYRVVLVNSNPATIMTDPEVADVTYVEPLTVEAVSEVLRKERPDALLPTLGGQTALNLSIGLHEAGILDDLGIELLGASIDSIHKAEDRQLFHDAMTSIGLKVPPSRTVKCFAGAEELAGRIGYPLIIRPSFTLGGKGGATANDHTELRRAVADGLEASPVGSVLVEKSVAGWKEFELEVMRDLADNVVVICSIENVDPMGVHTGDSITVAPAQTLSDRQYQTLRSASLRIIREIGVSTGGSNIQFAVDPGSDDFYVIEMNPRVSRSSALASKATGFPIAKIAAKLAVGYSLDEIPNDITRATPASFEPALDYVVTKIPRFAFEKFPGASPRLTSRMHSVGEVMAIGRTFTESLSKAMASLEVDPQDVKAGLDEPGPYRVFAIFDALRAGSDIREIHARTSIDPFFIASIARIVAAEGAISVPLDAEELRELKRIGLTDETIASASGASTEVVRGVRRALGVSPTYKSVDTCAGEFPAQTPYYYSTYEDEDEVVRGENPSVVVLGSGPNRIGQGVEFDYACVHASYALKDAGFDSVMVNSNPETVSTDYDASTRLYFEPLTAEHVLEVIRREKPHGVILQFGGQSPLKLARELEKEGVPILGTSPDAIDLAEDRSRFGRLLEDLGIPHPRFGTATTPAEATAVARELGYPVVVRPSYVLGGRRMEIVYSDEDLDLYLRTGAGASPSHPTLVDKFMEDYVEVDVDAVCDGEEVFVGGIMEHVEEAGVHSGDSSCVTPPITLHSALVERIEDYTRRLALAVGVVGLMNVQFIVRGDDIMVIECNPRASRTVPFISKATGVPLAKLATRVSVGDKLRDIQPRSSTNGHFSVKAPVFPFDRFADVDPLLGPEMRSTGEAMGIDRTFGGAFAKALIAAGQTLPVAGRVYISVSNRDKRSVVLIARAFADLGFEISASEGTAEVLKSNGLPVVVVPKIGEAGGDVLSLIEEGGVDLIVNTPWGRGARTDGYLIRRRALMHGVPCITTLAGSAAAVQGIEARIRGGTRRVNSLQGLYAARA</sequence>
<evidence type="ECO:0000256" key="10">
    <source>
        <dbReference type="ARBA" id="ARBA00022741"/>
    </source>
</evidence>
<feature type="binding site" evidence="19">
    <location>
        <position position="808"/>
    </location>
    <ligand>
        <name>ATP</name>
        <dbReference type="ChEBI" id="CHEBI:30616"/>
        <label>2</label>
    </ligand>
</feature>
<gene>
    <name evidence="19" type="primary">carB</name>
    <name evidence="22" type="ORF">AVDCRST_MAG22-3438</name>
</gene>
<keyword evidence="8" id="KW-0479">Metal-binding</keyword>
<comment type="catalytic activity">
    <reaction evidence="15 19">
        <text>hydrogencarbonate + NH4(+) + 2 ATP = carbamoyl phosphate + 2 ADP + phosphate + 2 H(+)</text>
        <dbReference type="Rhea" id="RHEA:18029"/>
        <dbReference type="ChEBI" id="CHEBI:15378"/>
        <dbReference type="ChEBI" id="CHEBI:17544"/>
        <dbReference type="ChEBI" id="CHEBI:28938"/>
        <dbReference type="ChEBI" id="CHEBI:30616"/>
        <dbReference type="ChEBI" id="CHEBI:43474"/>
        <dbReference type="ChEBI" id="CHEBI:58228"/>
        <dbReference type="ChEBI" id="CHEBI:456216"/>
        <dbReference type="EC" id="6.3.4.16"/>
    </reaction>
</comment>
<feature type="binding site" evidence="19">
    <location>
        <position position="243"/>
    </location>
    <ligand>
        <name>ATP</name>
        <dbReference type="ChEBI" id="CHEBI:30616"/>
        <label>1</label>
    </ligand>
</feature>
<comment type="catalytic activity">
    <reaction evidence="16 19">
        <text>hydrogencarbonate + L-glutamine + 2 ATP + H2O = carbamoyl phosphate + L-glutamate + 2 ADP + phosphate + 2 H(+)</text>
        <dbReference type="Rhea" id="RHEA:18633"/>
        <dbReference type="ChEBI" id="CHEBI:15377"/>
        <dbReference type="ChEBI" id="CHEBI:15378"/>
        <dbReference type="ChEBI" id="CHEBI:17544"/>
        <dbReference type="ChEBI" id="CHEBI:29985"/>
        <dbReference type="ChEBI" id="CHEBI:30616"/>
        <dbReference type="ChEBI" id="CHEBI:43474"/>
        <dbReference type="ChEBI" id="CHEBI:58228"/>
        <dbReference type="ChEBI" id="CHEBI:58359"/>
        <dbReference type="ChEBI" id="CHEBI:456216"/>
        <dbReference type="EC" id="6.3.5.5"/>
    </reaction>
</comment>
<dbReference type="HAMAP" id="MF_01210_A">
    <property type="entry name" value="CPSase_L_chain_A"/>
    <property type="match status" value="1"/>
</dbReference>
<dbReference type="InterPro" id="IPR013815">
    <property type="entry name" value="ATP_grasp_subdomain_1"/>
</dbReference>
<comment type="subunit">
    <text evidence="18 19">Composed of two chains; the small (or glutamine) chain promotes the hydrolysis of glutamine to ammonia, which is used by the large (or ammonia) chain to synthesize carbamoyl phosphate. Tetramer of heterodimers (alpha,beta)4.</text>
</comment>
<comment type="cofactor">
    <cofactor evidence="19">
        <name>Mg(2+)</name>
        <dbReference type="ChEBI" id="CHEBI:18420"/>
    </cofactor>
    <cofactor evidence="19">
        <name>Mn(2+)</name>
        <dbReference type="ChEBI" id="CHEBI:29035"/>
    </cofactor>
    <text evidence="19">Binds 4 Mg(2+) or Mn(2+) ions per subunit.</text>
</comment>
<dbReference type="PROSITE" id="PS00866">
    <property type="entry name" value="CPSASE_1"/>
    <property type="match status" value="1"/>
</dbReference>
<dbReference type="HAMAP" id="MF_01210_B">
    <property type="entry name" value="CPSase_L_chain_B"/>
    <property type="match status" value="1"/>
</dbReference>
<feature type="binding site" evidence="19">
    <location>
        <position position="285"/>
    </location>
    <ligand>
        <name>Mn(2+)</name>
        <dbReference type="ChEBI" id="CHEBI:29035"/>
        <label>1</label>
    </ligand>
</feature>
<comment type="similarity">
    <text evidence="4 19">Belongs to the CarB family.</text>
</comment>
<feature type="binding site" evidence="19">
    <location>
        <position position="822"/>
    </location>
    <ligand>
        <name>Mg(2+)</name>
        <dbReference type="ChEBI" id="CHEBI:18420"/>
        <label>4</label>
    </ligand>
</feature>
<dbReference type="SUPFAM" id="SSF52440">
    <property type="entry name" value="PreATP-grasp domain"/>
    <property type="match status" value="2"/>
</dbReference>
<feature type="binding site" evidence="19">
    <location>
        <position position="169"/>
    </location>
    <ligand>
        <name>ATP</name>
        <dbReference type="ChEBI" id="CHEBI:30616"/>
        <label>1</label>
    </ligand>
</feature>
<dbReference type="GO" id="GO:0046872">
    <property type="term" value="F:metal ion binding"/>
    <property type="evidence" value="ECO:0007669"/>
    <property type="project" value="UniProtKB-KW"/>
</dbReference>
<keyword evidence="9 19" id="KW-0677">Repeat</keyword>
<dbReference type="NCBIfam" id="TIGR01369">
    <property type="entry name" value="CPSaseII_lrg"/>
    <property type="match status" value="1"/>
</dbReference>
<feature type="binding site" evidence="19">
    <location>
        <position position="215"/>
    </location>
    <ligand>
        <name>ATP</name>
        <dbReference type="ChEBI" id="CHEBI:30616"/>
        <label>1</label>
    </ligand>
</feature>
<dbReference type="InterPro" id="IPR016185">
    <property type="entry name" value="PreATP-grasp_dom_sf"/>
</dbReference>
<evidence type="ECO:0000256" key="1">
    <source>
        <dbReference type="ARBA" id="ARBA00001936"/>
    </source>
</evidence>
<dbReference type="InterPro" id="IPR011761">
    <property type="entry name" value="ATP-grasp"/>
</dbReference>
<feature type="domain" description="MGS-like" evidence="21">
    <location>
        <begin position="915"/>
        <end position="1054"/>
    </location>
</feature>
<feature type="binding site" evidence="19">
    <location>
        <position position="822"/>
    </location>
    <ligand>
        <name>Mn(2+)</name>
        <dbReference type="ChEBI" id="CHEBI:29035"/>
        <label>4</label>
    </ligand>
</feature>
<feature type="binding site" evidence="19">
    <location>
        <position position="299"/>
    </location>
    <ligand>
        <name>ATP</name>
        <dbReference type="ChEBI" id="CHEBI:30616"/>
        <label>1</label>
    </ligand>
</feature>
<comment type="function">
    <text evidence="17 19">Large subunit of the glutamine-dependent carbamoyl phosphate synthetase (CPSase). CPSase catalyzes the formation of carbamoyl phosphate from the ammonia moiety of glutamine, carbonate, and phosphate donated by ATP, constituting the first step of 2 biosynthetic pathways, one leading to arginine and/or urea and the other to pyrimidine nucleotides. The large subunit (synthetase) binds the substrates ammonia (free or transferred from glutamine from the small subunit), hydrogencarbonate and ATP and carries out an ATP-coupled ligase reaction, activating hydrogencarbonate by forming carboxy phosphate which reacts with ammonia to form carbamoyl phosphate.</text>
</comment>
<evidence type="ECO:0000256" key="19">
    <source>
        <dbReference type="HAMAP-Rule" id="MF_01210"/>
    </source>
</evidence>
<feature type="binding site" evidence="19">
    <location>
        <position position="820"/>
    </location>
    <ligand>
        <name>Mn(2+)</name>
        <dbReference type="ChEBI" id="CHEBI:29035"/>
        <label>4</label>
    </ligand>
</feature>
<dbReference type="EMBL" id="CADCUV010000162">
    <property type="protein sequence ID" value="CAA9432620.1"/>
    <property type="molecule type" value="Genomic_DNA"/>
</dbReference>
<feature type="binding site" evidence="19">
    <location>
        <position position="767"/>
    </location>
    <ligand>
        <name>ATP</name>
        <dbReference type="ChEBI" id="CHEBI:30616"/>
        <label>2</label>
    </ligand>
</feature>
<dbReference type="SUPFAM" id="SSF52335">
    <property type="entry name" value="Methylglyoxal synthase-like"/>
    <property type="match status" value="1"/>
</dbReference>
<evidence type="ECO:0000256" key="11">
    <source>
        <dbReference type="ARBA" id="ARBA00022840"/>
    </source>
</evidence>
<evidence type="ECO:0000256" key="3">
    <source>
        <dbReference type="ARBA" id="ARBA00005077"/>
    </source>
</evidence>
<evidence type="ECO:0000256" key="6">
    <source>
        <dbReference type="ARBA" id="ARBA00022598"/>
    </source>
</evidence>
<dbReference type="Pfam" id="PF02786">
    <property type="entry name" value="CPSase_L_D2"/>
    <property type="match status" value="2"/>
</dbReference>
<dbReference type="Gene3D" id="3.30.470.20">
    <property type="entry name" value="ATP-grasp fold, B domain"/>
    <property type="match status" value="2"/>
</dbReference>
<keyword evidence="11 19" id="KW-0067">ATP-binding</keyword>
<dbReference type="Gene3D" id="1.10.1030.10">
    <property type="entry name" value="Carbamoyl-phosphate synthetase, large subunit oligomerisation domain"/>
    <property type="match status" value="1"/>
</dbReference>
<keyword evidence="14" id="KW-0464">Manganese</keyword>
<proteinExistence type="inferred from homology"/>
<dbReference type="CDD" id="cd01424">
    <property type="entry name" value="MGS_CPS_II"/>
    <property type="match status" value="1"/>
</dbReference>
<dbReference type="GO" id="GO:0004087">
    <property type="term" value="F:carbamoyl-phosphate synthase (ammonia) activity"/>
    <property type="evidence" value="ECO:0007669"/>
    <property type="project" value="UniProtKB-EC"/>
</dbReference>
<dbReference type="SUPFAM" id="SSF48108">
    <property type="entry name" value="Carbamoyl phosphate synthetase, large subunit connection domain"/>
    <property type="match status" value="1"/>
</dbReference>
<dbReference type="InterPro" id="IPR036914">
    <property type="entry name" value="MGS-like_dom_sf"/>
</dbReference>
<feature type="binding site" evidence="19">
    <location>
        <position position="301"/>
    </location>
    <ligand>
        <name>Mg(2+)</name>
        <dbReference type="ChEBI" id="CHEBI:18420"/>
        <label>2</label>
    </ligand>
</feature>
<dbReference type="UniPathway" id="UPA00068">
    <property type="reaction ID" value="UER00171"/>
</dbReference>
<comment type="caution">
    <text evidence="19">Lacks conserved residue(s) required for the propagation of feature annotation.</text>
</comment>
<dbReference type="InterPro" id="IPR005480">
    <property type="entry name" value="CPSase_lsu_oligo"/>
</dbReference>
<feature type="binding site" evidence="19">
    <location>
        <position position="820"/>
    </location>
    <ligand>
        <name>Mg(2+)</name>
        <dbReference type="ChEBI" id="CHEBI:18420"/>
        <label>4</label>
    </ligand>
</feature>
<feature type="binding site" evidence="19">
    <location>
        <position position="285"/>
    </location>
    <ligand>
        <name>ATP</name>
        <dbReference type="ChEBI" id="CHEBI:30616"/>
        <label>1</label>
    </ligand>
</feature>
<dbReference type="EC" id="6.3.4.16" evidence="19"/>
<dbReference type="Gene3D" id="3.40.50.20">
    <property type="match status" value="2"/>
</dbReference>
<dbReference type="Pfam" id="PF02787">
    <property type="entry name" value="CPSase_L_D3"/>
    <property type="match status" value="1"/>
</dbReference>
<feature type="binding site" evidence="19">
    <location>
        <position position="765"/>
    </location>
    <ligand>
        <name>ATP</name>
        <dbReference type="ChEBI" id="CHEBI:30616"/>
        <label>2</label>
    </ligand>
</feature>
<dbReference type="PRINTS" id="PR00098">
    <property type="entry name" value="CPSASE"/>
</dbReference>
<feature type="binding site" evidence="19">
    <location>
        <position position="242"/>
    </location>
    <ligand>
        <name>ATP</name>
        <dbReference type="ChEBI" id="CHEBI:30616"/>
        <label>1</label>
    </ligand>
</feature>
<organism evidence="22">
    <name type="scientific">uncultured Rubrobacteraceae bacterium</name>
    <dbReference type="NCBI Taxonomy" id="349277"/>
    <lineage>
        <taxon>Bacteria</taxon>
        <taxon>Bacillati</taxon>
        <taxon>Actinomycetota</taxon>
        <taxon>Rubrobacteria</taxon>
        <taxon>Rubrobacterales</taxon>
        <taxon>Rubrobacteraceae</taxon>
        <taxon>environmental samples</taxon>
    </lineage>
</organism>
<evidence type="ECO:0000256" key="17">
    <source>
        <dbReference type="ARBA" id="ARBA00057223"/>
    </source>
</evidence>
<evidence type="ECO:0000313" key="22">
    <source>
        <dbReference type="EMBL" id="CAA9432620.1"/>
    </source>
</evidence>
<dbReference type="InterPro" id="IPR036897">
    <property type="entry name" value="CarbamoylP_synth_lsu_oligo_sf"/>
</dbReference>
<dbReference type="GO" id="GO:0006541">
    <property type="term" value="P:glutamine metabolic process"/>
    <property type="evidence" value="ECO:0007669"/>
    <property type="project" value="TreeGrafter"/>
</dbReference>
<feature type="binding site" evidence="19">
    <location>
        <position position="299"/>
    </location>
    <ligand>
        <name>Mg(2+)</name>
        <dbReference type="ChEBI" id="CHEBI:18420"/>
        <label>2</label>
    </ligand>
</feature>
<feature type="binding site" evidence="19">
    <location>
        <position position="820"/>
    </location>
    <ligand>
        <name>Mn(2+)</name>
        <dbReference type="ChEBI" id="CHEBI:29035"/>
        <label>3</label>
    </ligand>
</feature>
<feature type="binding site" evidence="19">
    <location>
        <position position="299"/>
    </location>
    <ligand>
        <name>Mn(2+)</name>
        <dbReference type="ChEBI" id="CHEBI:29035"/>
        <label>2</label>
    </ligand>
</feature>
<feature type="binding site" evidence="19">
    <location>
        <position position="820"/>
    </location>
    <ligand>
        <name>Mg(2+)</name>
        <dbReference type="ChEBI" id="CHEBI:18420"/>
        <label>3</label>
    </ligand>
</feature>
<evidence type="ECO:0000256" key="5">
    <source>
        <dbReference type="ARBA" id="ARBA00022571"/>
    </source>
</evidence>
<dbReference type="PROSITE" id="PS00867">
    <property type="entry name" value="CPSASE_2"/>
    <property type="match status" value="2"/>
</dbReference>
<dbReference type="AlphaFoldDB" id="A0A6J4Q5E8"/>
<name>A0A6J4Q5E8_9ACTN</name>
<dbReference type="FunFam" id="3.40.50.20:FF:000002">
    <property type="entry name" value="Carbamoyl-phosphate synthase large chain"/>
    <property type="match status" value="1"/>
</dbReference>
<comment type="pathway">
    <text evidence="2 19">Pyrimidine metabolism; UMP biosynthesis via de novo pathway; (S)-dihydroorotate from bicarbonate: step 1/3.</text>
</comment>
<dbReference type="FunFam" id="3.30.470.20:FF:000026">
    <property type="entry name" value="Carbamoyl-phosphate synthase large chain"/>
    <property type="match status" value="1"/>
</dbReference>
<dbReference type="NCBIfam" id="NF003671">
    <property type="entry name" value="PRK05294.1"/>
    <property type="match status" value="1"/>
</dbReference>
<feature type="domain" description="ATP-grasp" evidence="20">
    <location>
        <begin position="133"/>
        <end position="328"/>
    </location>
</feature>
<dbReference type="SMART" id="SM00851">
    <property type="entry name" value="MGS"/>
    <property type="match status" value="1"/>
</dbReference>
<feature type="binding site" evidence="19">
    <location>
        <position position="208"/>
    </location>
    <ligand>
        <name>ATP</name>
        <dbReference type="ChEBI" id="CHEBI:30616"/>
        <label>1</label>
    </ligand>
</feature>
<feature type="binding site" evidence="19">
    <location>
        <position position="694"/>
    </location>
    <ligand>
        <name>ATP</name>
        <dbReference type="ChEBI" id="CHEBI:30616"/>
        <label>2</label>
    </ligand>
</feature>
<dbReference type="InterPro" id="IPR006275">
    <property type="entry name" value="CPSase_lsu"/>
</dbReference>
<dbReference type="FunFam" id="3.40.50.20:FF:000001">
    <property type="entry name" value="Carbamoyl-phosphate synthase large chain"/>
    <property type="match status" value="1"/>
</dbReference>
<feature type="binding site" evidence="19">
    <location>
        <position position="740"/>
    </location>
    <ligand>
        <name>ATP</name>
        <dbReference type="ChEBI" id="CHEBI:30616"/>
        <label>2</label>
    </ligand>
</feature>
<dbReference type="SMART" id="SM01096">
    <property type="entry name" value="CPSase_L_D3"/>
    <property type="match status" value="1"/>
</dbReference>
<feature type="binding site" evidence="19">
    <location>
        <position position="808"/>
    </location>
    <ligand>
        <name>Mn(2+)</name>
        <dbReference type="ChEBI" id="CHEBI:29035"/>
        <label>3</label>
    </ligand>
</feature>
<keyword evidence="5 19" id="KW-0055">Arginine biosynthesis</keyword>
<keyword evidence="6 19" id="KW-0436">Ligase</keyword>
<dbReference type="Pfam" id="PF25596">
    <property type="entry name" value="CPSase_L_D1"/>
    <property type="match status" value="2"/>
</dbReference>
<feature type="region of interest" description="Allosteric domain" evidence="19">
    <location>
        <begin position="915"/>
        <end position="1054"/>
    </location>
</feature>
<dbReference type="SUPFAM" id="SSF56059">
    <property type="entry name" value="Glutathione synthetase ATP-binding domain-like"/>
    <property type="match status" value="2"/>
</dbReference>
<feature type="binding site" evidence="19">
    <location>
        <position position="176"/>
    </location>
    <ligand>
        <name>ATP</name>
        <dbReference type="ChEBI" id="CHEBI:30616"/>
        <label>1</label>
    </ligand>
</feature>
<dbReference type="PROSITE" id="PS51855">
    <property type="entry name" value="MGS"/>
    <property type="match status" value="1"/>
</dbReference>
<evidence type="ECO:0000256" key="14">
    <source>
        <dbReference type="ARBA" id="ARBA00023211"/>
    </source>
</evidence>
<feature type="binding site" evidence="19">
    <location>
        <position position="129"/>
    </location>
    <ligand>
        <name>ATP</name>
        <dbReference type="ChEBI" id="CHEBI:30616"/>
        <label>1</label>
    </ligand>
</feature>
<feature type="domain" description="ATP-grasp" evidence="20">
    <location>
        <begin position="658"/>
        <end position="849"/>
    </location>
</feature>
<feature type="binding site" evidence="19">
    <location>
        <position position="766"/>
    </location>
    <ligand>
        <name>ATP</name>
        <dbReference type="ChEBI" id="CHEBI:30616"/>
        <label>2</label>
    </ligand>
</feature>
<dbReference type="InterPro" id="IPR005483">
    <property type="entry name" value="CPSase_dom"/>
</dbReference>
<feature type="binding site" evidence="19">
    <location>
        <position position="808"/>
    </location>
    <ligand>
        <name>Mg(2+)</name>
        <dbReference type="ChEBI" id="CHEBI:18420"/>
        <label>3</label>
    </ligand>
</feature>
<reference evidence="22" key="1">
    <citation type="submission" date="2020-02" db="EMBL/GenBank/DDBJ databases">
        <authorList>
            <person name="Meier V. D."/>
        </authorList>
    </citation>
    <scope>NUCLEOTIDE SEQUENCE</scope>
    <source>
        <strain evidence="22">AVDCRST_MAG22</strain>
    </source>
</reference>
<evidence type="ECO:0000256" key="16">
    <source>
        <dbReference type="ARBA" id="ARBA00048816"/>
    </source>
</evidence>
<evidence type="ECO:0000256" key="4">
    <source>
        <dbReference type="ARBA" id="ARBA00009799"/>
    </source>
</evidence>
<dbReference type="InterPro" id="IPR058047">
    <property type="entry name" value="CPSase_preATP-grasp"/>
</dbReference>
<comment type="domain">
    <text evidence="19">The large subunit is composed of 2 ATP-grasp domains that are involved in binding the 2 ATP molecules needed for carbamoyl phosphate synthesis. The N-terminal ATP-grasp domain (referred to as the carboxyphosphate synthetic component) catalyzes the ATP-dependent phosphorylation of hydrogencarbonate to carboxyphosphate and the subsequent nucleophilic attack by ammonia to form a carbamate intermediate. The C-terminal ATP-grasp domain (referred to as the carbamoyl phosphate synthetic component) then catalyzes the phosphorylation of carbamate with the second ATP to form the end product carbamoyl phosphate. The reactive and unstable enzyme intermediates are sequentially channeled from one active site to the next through the interior of the protein over a distance of at least 96 A.</text>
</comment>
<evidence type="ECO:0000256" key="9">
    <source>
        <dbReference type="ARBA" id="ARBA00022737"/>
    </source>
</evidence>
<dbReference type="GO" id="GO:0044205">
    <property type="term" value="P:'de novo' UMP biosynthetic process"/>
    <property type="evidence" value="ECO:0007669"/>
    <property type="project" value="UniProtKB-UniRule"/>
</dbReference>
<comment type="pathway">
    <text evidence="3 19">Amino-acid biosynthesis; L-arginine biosynthesis; carbamoyl phosphate from bicarbonate: step 1/1.</text>
</comment>
<feature type="binding site" evidence="19">
    <location>
        <position position="299"/>
    </location>
    <ligand>
        <name>Mg(2+)</name>
        <dbReference type="ChEBI" id="CHEBI:18420"/>
        <label>1</label>
    </ligand>
</feature>
<dbReference type="GO" id="GO:0005524">
    <property type="term" value="F:ATP binding"/>
    <property type="evidence" value="ECO:0007669"/>
    <property type="project" value="UniProtKB-UniRule"/>
</dbReference>
<dbReference type="PROSITE" id="PS50975">
    <property type="entry name" value="ATP_GRASP"/>
    <property type="match status" value="2"/>
</dbReference>
<dbReference type="PANTHER" id="PTHR11405">
    <property type="entry name" value="CARBAMOYLTRANSFERASE FAMILY MEMBER"/>
    <property type="match status" value="1"/>
</dbReference>
<protein>
    <recommendedName>
        <fullName evidence="19">Carbamoyl phosphate synthase large chain</fullName>
        <ecNumber evidence="19">6.3.4.16</ecNumber>
        <ecNumber evidence="19">6.3.5.5</ecNumber>
    </recommendedName>
    <alternativeName>
        <fullName evidence="19">Carbamoyl phosphate synthetase ammonia chain</fullName>
    </alternativeName>
</protein>
<dbReference type="InterPro" id="IPR005479">
    <property type="entry name" value="CPAse_ATP-bd"/>
</dbReference>
<keyword evidence="10 19" id="KW-0547">Nucleotide-binding</keyword>
<keyword evidence="7 19" id="KW-0028">Amino-acid biosynthesis</keyword>
<accession>A0A6J4Q5E8</accession>
<dbReference type="GO" id="GO:0006526">
    <property type="term" value="P:L-arginine biosynthetic process"/>
    <property type="evidence" value="ECO:0007669"/>
    <property type="project" value="UniProtKB-UniRule"/>
</dbReference>
<feature type="binding site" evidence="19">
    <location>
        <position position="768"/>
    </location>
    <ligand>
        <name>ATP</name>
        <dbReference type="ChEBI" id="CHEBI:30616"/>
        <label>2</label>
    </ligand>
</feature>
<dbReference type="NCBIfam" id="NF009455">
    <property type="entry name" value="PRK12815.1"/>
    <property type="match status" value="1"/>
</dbReference>
<evidence type="ECO:0000256" key="8">
    <source>
        <dbReference type="ARBA" id="ARBA00022723"/>
    </source>
</evidence>
<dbReference type="FunFam" id="1.10.1030.10:FF:000002">
    <property type="entry name" value="Carbamoyl-phosphate synthase large chain"/>
    <property type="match status" value="1"/>
</dbReference>
<keyword evidence="12" id="KW-0460">Magnesium</keyword>
<comment type="cofactor">
    <cofactor evidence="1">
        <name>Mn(2+)</name>
        <dbReference type="ChEBI" id="CHEBI:29035"/>
    </cofactor>
</comment>
<feature type="binding site" evidence="19">
    <location>
        <position position="301"/>
    </location>
    <ligand>
        <name>Mn(2+)</name>
        <dbReference type="ChEBI" id="CHEBI:29035"/>
        <label>2</label>
    </ligand>
</feature>
<evidence type="ECO:0000256" key="18">
    <source>
        <dbReference type="ARBA" id="ARBA00062056"/>
    </source>
</evidence>
<feature type="binding site" evidence="19">
    <location>
        <position position="820"/>
    </location>
    <ligand>
        <name>ATP</name>
        <dbReference type="ChEBI" id="CHEBI:30616"/>
        <label>2</label>
    </ligand>
</feature>
<evidence type="ECO:0000256" key="13">
    <source>
        <dbReference type="ARBA" id="ARBA00022975"/>
    </source>
</evidence>
<dbReference type="UniPathway" id="UPA00070">
    <property type="reaction ID" value="UER00115"/>
</dbReference>
<evidence type="ECO:0000256" key="7">
    <source>
        <dbReference type="ARBA" id="ARBA00022605"/>
    </source>
</evidence>
<dbReference type="GO" id="GO:0005737">
    <property type="term" value="C:cytoplasm"/>
    <property type="evidence" value="ECO:0007669"/>
    <property type="project" value="TreeGrafter"/>
</dbReference>